<keyword evidence="8 9" id="KW-0472">Membrane</keyword>
<dbReference type="STRING" id="1064592.G0VKX5"/>
<keyword evidence="4" id="KW-0926">Vacuole</keyword>
<evidence type="ECO:0000256" key="9">
    <source>
        <dbReference type="SAM" id="Phobius"/>
    </source>
</evidence>
<feature type="transmembrane region" description="Helical" evidence="9">
    <location>
        <begin position="372"/>
        <end position="389"/>
    </location>
</feature>
<feature type="transmembrane region" description="Helical" evidence="9">
    <location>
        <begin position="179"/>
        <end position="198"/>
    </location>
</feature>
<dbReference type="Pfam" id="PF01490">
    <property type="entry name" value="Aa_trans"/>
    <property type="match status" value="1"/>
</dbReference>
<feature type="domain" description="Amino acid transporter transmembrane" evidence="10">
    <location>
        <begin position="32"/>
        <end position="431"/>
    </location>
</feature>
<dbReference type="eggNOG" id="KOG1305">
    <property type="taxonomic scope" value="Eukaryota"/>
</dbReference>
<dbReference type="AlphaFoldDB" id="G0VKX5"/>
<comment type="subcellular location">
    <subcellularLocation>
        <location evidence="1">Vacuole membrane</location>
        <topology evidence="1">Multi-pass membrane protein</topology>
    </subcellularLocation>
</comment>
<dbReference type="OMA" id="FLFFGSQ"/>
<dbReference type="PANTHER" id="PTHR22950:SF458">
    <property type="entry name" value="SODIUM-COUPLED NEUTRAL AMINO ACID TRANSPORTER 11-RELATED"/>
    <property type="match status" value="1"/>
</dbReference>
<feature type="transmembrane region" description="Helical" evidence="9">
    <location>
        <begin position="257"/>
        <end position="278"/>
    </location>
</feature>
<evidence type="ECO:0000313" key="12">
    <source>
        <dbReference type="Proteomes" id="UP000001640"/>
    </source>
</evidence>
<evidence type="ECO:0000256" key="3">
    <source>
        <dbReference type="ARBA" id="ARBA00022448"/>
    </source>
</evidence>
<feature type="transmembrane region" description="Helical" evidence="9">
    <location>
        <begin position="348"/>
        <end position="366"/>
    </location>
</feature>
<dbReference type="EMBL" id="HE576761">
    <property type="protein sequence ID" value="CCC72163.1"/>
    <property type="molecule type" value="Genomic_DNA"/>
</dbReference>
<reference key="2">
    <citation type="submission" date="2011-08" db="EMBL/GenBank/DDBJ databases">
        <title>Genome sequence of Naumovozyma castellii.</title>
        <authorList>
            <person name="Gordon J.L."/>
            <person name="Armisen D."/>
            <person name="Proux-Wera E."/>
            <person name="OhEigeartaigh S.S."/>
            <person name="Byrne K.P."/>
            <person name="Wolfe K.H."/>
        </authorList>
    </citation>
    <scope>NUCLEOTIDE SEQUENCE</scope>
    <source>
        <strain>Type strain:CBS 4309</strain>
    </source>
</reference>
<comment type="similarity">
    <text evidence="2">Belongs to the amino acid/polyamine transporter 2 family.</text>
</comment>
<evidence type="ECO:0000256" key="1">
    <source>
        <dbReference type="ARBA" id="ARBA00004128"/>
    </source>
</evidence>
<evidence type="ECO:0000259" key="10">
    <source>
        <dbReference type="Pfam" id="PF01490"/>
    </source>
</evidence>
<keyword evidence="12" id="KW-1185">Reference proteome</keyword>
<dbReference type="InterPro" id="IPR013057">
    <property type="entry name" value="AA_transpt_TM"/>
</dbReference>
<evidence type="ECO:0000256" key="7">
    <source>
        <dbReference type="ARBA" id="ARBA00022989"/>
    </source>
</evidence>
<dbReference type="KEGG" id="ncs:NCAS_0J01840"/>
<keyword evidence="6" id="KW-0029">Amino-acid transport</keyword>
<dbReference type="RefSeq" id="XP_003678501.1">
    <property type="nucleotide sequence ID" value="XM_003678453.1"/>
</dbReference>
<keyword evidence="7 9" id="KW-1133">Transmembrane helix</keyword>
<feature type="transmembrane region" description="Helical" evidence="9">
    <location>
        <begin position="35"/>
        <end position="57"/>
    </location>
</feature>
<keyword evidence="5 9" id="KW-0812">Transmembrane</keyword>
<evidence type="ECO:0000256" key="2">
    <source>
        <dbReference type="ARBA" id="ARBA00008066"/>
    </source>
</evidence>
<name>G0VKX5_NAUCA</name>
<feature type="transmembrane region" description="Helical" evidence="9">
    <location>
        <begin position="152"/>
        <end position="172"/>
    </location>
</feature>
<accession>G0VKX5</accession>
<protein>
    <recommendedName>
        <fullName evidence="10">Amino acid transporter transmembrane domain-containing protein</fullName>
    </recommendedName>
</protein>
<dbReference type="OrthoDB" id="28208at2759"/>
<dbReference type="GO" id="GO:0015179">
    <property type="term" value="F:L-amino acid transmembrane transporter activity"/>
    <property type="evidence" value="ECO:0007669"/>
    <property type="project" value="TreeGrafter"/>
</dbReference>
<evidence type="ECO:0000256" key="8">
    <source>
        <dbReference type="ARBA" id="ARBA00023136"/>
    </source>
</evidence>
<sequence>MSYSMIPLDEESQLPDTSEELAKELIEENEKKSNVYMAFMNMANSILGAGIITQPLAVKNAGILGSIICYILLGFIVDWTLRLLVINITLSSKQTYQDTVEHVMGKKGKFLILGCNGLFALGGCIGFSIIIGDTIPHVLRIFFNSEKITRNMVIFLTTLFISYPLSLLRNIAALSKASFLALVSMVVIVFTVVIRGPALPSELKGEPLSHSSLFFSPSLFKSLSIISFALVCHHNTSFIFHSIRNKSLTKFTKLTHISVFISVAFCMLMGYSGFFIFTDKTKGNILNNFPAKDNIINIARICFGFNMLTTFPLEIFVLRDVVAVILLECHLVPSEENNPLLPYLSRKWHFCITTGLVFLSMGISLMTCNLGALFELIGSTTASVMAYILPPYVNLLLRQQRNELSFTTKLPHYFCIFFGFTVMIISSTETILDAVFGTEQKHCEI</sequence>
<dbReference type="GO" id="GO:0005783">
    <property type="term" value="C:endoplasmic reticulum"/>
    <property type="evidence" value="ECO:0007669"/>
    <property type="project" value="EnsemblFungi"/>
</dbReference>
<dbReference type="HOGENOM" id="CLU_009020_4_1_1"/>
<keyword evidence="3" id="KW-0813">Transport</keyword>
<feature type="transmembrane region" description="Helical" evidence="9">
    <location>
        <begin position="410"/>
        <end position="428"/>
    </location>
</feature>
<reference evidence="11 12" key="1">
    <citation type="journal article" date="2011" name="Proc. Natl. Acad. Sci. U.S.A.">
        <title>Evolutionary erosion of yeast sex chromosomes by mating-type switching accidents.</title>
        <authorList>
            <person name="Gordon J.L."/>
            <person name="Armisen D."/>
            <person name="Proux-Wera E."/>
            <person name="Oheigeartaigh S.S."/>
            <person name="Byrne K.P."/>
            <person name="Wolfe K.H."/>
        </authorList>
    </citation>
    <scope>NUCLEOTIDE SEQUENCE [LARGE SCALE GENOMIC DNA]</scope>
    <source>
        <strain evidence="12">ATCC 76901 / BCRC 22586 / CBS 4309 / NBRC 1992 / NRRL Y-12630</strain>
    </source>
</reference>
<feature type="transmembrane region" description="Helical" evidence="9">
    <location>
        <begin position="218"/>
        <end position="236"/>
    </location>
</feature>
<proteinExistence type="inferred from homology"/>
<feature type="transmembrane region" description="Helical" evidence="9">
    <location>
        <begin position="110"/>
        <end position="132"/>
    </location>
</feature>
<organism evidence="11 12">
    <name type="scientific">Naumovozyma castellii</name>
    <name type="common">Yeast</name>
    <name type="synonym">Saccharomyces castellii</name>
    <dbReference type="NCBI Taxonomy" id="27288"/>
    <lineage>
        <taxon>Eukaryota</taxon>
        <taxon>Fungi</taxon>
        <taxon>Dikarya</taxon>
        <taxon>Ascomycota</taxon>
        <taxon>Saccharomycotina</taxon>
        <taxon>Saccharomycetes</taxon>
        <taxon>Saccharomycetales</taxon>
        <taxon>Saccharomycetaceae</taxon>
        <taxon>Naumovozyma</taxon>
    </lineage>
</organism>
<evidence type="ECO:0000256" key="5">
    <source>
        <dbReference type="ARBA" id="ARBA00022692"/>
    </source>
</evidence>
<evidence type="ECO:0000313" key="11">
    <source>
        <dbReference type="EMBL" id="CCC72163.1"/>
    </source>
</evidence>
<gene>
    <name evidence="11" type="primary">NCAS0J01840</name>
    <name evidence="11" type="ordered locus">NCAS_0J01840</name>
</gene>
<dbReference type="GO" id="GO:0005774">
    <property type="term" value="C:vacuolar membrane"/>
    <property type="evidence" value="ECO:0007669"/>
    <property type="project" value="UniProtKB-SubCell"/>
</dbReference>
<evidence type="ECO:0000256" key="4">
    <source>
        <dbReference type="ARBA" id="ARBA00022554"/>
    </source>
</evidence>
<dbReference type="FunCoup" id="G0VKX5">
    <property type="interactions" value="147"/>
</dbReference>
<evidence type="ECO:0000256" key="6">
    <source>
        <dbReference type="ARBA" id="ARBA00022970"/>
    </source>
</evidence>
<dbReference type="GeneID" id="96905860"/>
<dbReference type="Proteomes" id="UP000001640">
    <property type="component" value="Chromosome 10"/>
</dbReference>
<dbReference type="PANTHER" id="PTHR22950">
    <property type="entry name" value="AMINO ACID TRANSPORTER"/>
    <property type="match status" value="1"/>
</dbReference>
<dbReference type="InParanoid" id="G0VKX5"/>
<feature type="transmembrane region" description="Helical" evidence="9">
    <location>
        <begin position="298"/>
        <end position="327"/>
    </location>
</feature>
<feature type="transmembrane region" description="Helical" evidence="9">
    <location>
        <begin position="63"/>
        <end position="90"/>
    </location>
</feature>